<dbReference type="Proteomes" id="UP000434172">
    <property type="component" value="Unassembled WGS sequence"/>
</dbReference>
<dbReference type="InterPro" id="IPR010730">
    <property type="entry name" value="HET"/>
</dbReference>
<dbReference type="Pfam" id="PF06985">
    <property type="entry name" value="HET"/>
    <property type="match status" value="1"/>
</dbReference>
<evidence type="ECO:0000259" key="1">
    <source>
        <dbReference type="Pfam" id="PF06985"/>
    </source>
</evidence>
<keyword evidence="3" id="KW-1185">Reference proteome</keyword>
<organism evidence="2 3">
    <name type="scientific">Colletotrichum asianum</name>
    <dbReference type="NCBI Taxonomy" id="702518"/>
    <lineage>
        <taxon>Eukaryota</taxon>
        <taxon>Fungi</taxon>
        <taxon>Dikarya</taxon>
        <taxon>Ascomycota</taxon>
        <taxon>Pezizomycotina</taxon>
        <taxon>Sordariomycetes</taxon>
        <taxon>Hypocreomycetidae</taxon>
        <taxon>Glomerellales</taxon>
        <taxon>Glomerellaceae</taxon>
        <taxon>Colletotrichum</taxon>
        <taxon>Colletotrichum gloeosporioides species complex</taxon>
    </lineage>
</organism>
<dbReference type="PANTHER" id="PTHR24148">
    <property type="entry name" value="ANKYRIN REPEAT DOMAIN-CONTAINING PROTEIN 39 HOMOLOG-RELATED"/>
    <property type="match status" value="1"/>
</dbReference>
<dbReference type="PANTHER" id="PTHR24148:SF73">
    <property type="entry name" value="HET DOMAIN PROTEIN (AFU_ORTHOLOGUE AFUA_8G01020)"/>
    <property type="match status" value="1"/>
</dbReference>
<sequence>MPTSQVLYPPLDRETRSTRLLKFLPKREEVTISCTLTNHTLNDSPPFIGLSYVWGAPEPTYAIAVNSETLYVRESLWHALQQLYTIAFNKENCISSQRNTKSRFPEYFWIDAICINQDDVFERGYQVDLMKDIFSTATLVVSWVGDTEENVAELFEYLRNLKHTSRHDRPEFLRKAKKQFSFRDARWLVSRPYWSRIWIQFRPFGISNRTNLGFKHLSKQENHHSIDRFVNSCRELSKLRRSWQTDPKQPSYTNRDPDFGARPTLTRLLAFCKDYRCSDPRDRVYGLLGLTDVEGEDRLLADYGITSFQLFHRVMSHLHQQGRVLSQIFRTRLAEGLQILDHDDLPTSAFIYEVVGGRNVKRLLVSDASVCKDQFLKDVVEYLGEDLRGDVESESFQFEKFLSHFQSFPVEEDSATWDLFERAMRKAFELDEDEIKI</sequence>
<evidence type="ECO:0000313" key="2">
    <source>
        <dbReference type="EMBL" id="KAF0330650.1"/>
    </source>
</evidence>
<name>A0A8H3WPZ3_9PEZI</name>
<comment type="caution">
    <text evidence="2">The sequence shown here is derived from an EMBL/GenBank/DDBJ whole genome shotgun (WGS) entry which is preliminary data.</text>
</comment>
<protein>
    <submittedName>
        <fullName evidence="2">Pectinesterase</fullName>
    </submittedName>
</protein>
<dbReference type="OrthoDB" id="2157530at2759"/>
<gene>
    <name evidence="2" type="ORF">GQ607_002054</name>
</gene>
<dbReference type="AlphaFoldDB" id="A0A8H3WPZ3"/>
<dbReference type="InterPro" id="IPR052895">
    <property type="entry name" value="HetReg/Transcr_Mod"/>
</dbReference>
<evidence type="ECO:0000313" key="3">
    <source>
        <dbReference type="Proteomes" id="UP000434172"/>
    </source>
</evidence>
<reference evidence="2 3" key="1">
    <citation type="submission" date="2019-12" db="EMBL/GenBank/DDBJ databases">
        <title>A genome sequence resource for the geographically widespread anthracnose pathogen Colletotrichum asianum.</title>
        <authorList>
            <person name="Meng Y."/>
        </authorList>
    </citation>
    <scope>NUCLEOTIDE SEQUENCE [LARGE SCALE GENOMIC DNA]</scope>
    <source>
        <strain evidence="2 3">ICMP 18580</strain>
    </source>
</reference>
<accession>A0A8H3WPZ3</accession>
<proteinExistence type="predicted"/>
<feature type="domain" description="Heterokaryon incompatibility" evidence="1">
    <location>
        <begin position="48"/>
        <end position="199"/>
    </location>
</feature>
<dbReference type="EMBL" id="WOWK01000006">
    <property type="protein sequence ID" value="KAF0330650.1"/>
    <property type="molecule type" value="Genomic_DNA"/>
</dbReference>